<gene>
    <name evidence="1" type="ORF">H9746_00480</name>
</gene>
<evidence type="ECO:0000313" key="2">
    <source>
        <dbReference type="Proteomes" id="UP000886808"/>
    </source>
</evidence>
<evidence type="ECO:0000313" key="1">
    <source>
        <dbReference type="EMBL" id="HIV61322.1"/>
    </source>
</evidence>
<accession>A0A9D1PG19</accession>
<reference evidence="1" key="2">
    <citation type="submission" date="2021-04" db="EMBL/GenBank/DDBJ databases">
        <authorList>
            <person name="Gilroy R."/>
        </authorList>
    </citation>
    <scope>NUCLEOTIDE SEQUENCE</scope>
    <source>
        <strain evidence="1">CHK193-4272</strain>
    </source>
</reference>
<dbReference type="Proteomes" id="UP000886808">
    <property type="component" value="Unassembled WGS sequence"/>
</dbReference>
<name>A0A9D1PG19_9FIRM</name>
<organism evidence="1 2">
    <name type="scientific">Candidatus Butyricicoccus avistercoris</name>
    <dbReference type="NCBI Taxonomy" id="2838518"/>
    <lineage>
        <taxon>Bacteria</taxon>
        <taxon>Bacillati</taxon>
        <taxon>Bacillota</taxon>
        <taxon>Clostridia</taxon>
        <taxon>Eubacteriales</taxon>
        <taxon>Butyricicoccaceae</taxon>
        <taxon>Butyricicoccus</taxon>
    </lineage>
</organism>
<reference evidence="1" key="1">
    <citation type="journal article" date="2021" name="PeerJ">
        <title>Extensive microbial diversity within the chicken gut microbiome revealed by metagenomics and culture.</title>
        <authorList>
            <person name="Gilroy R."/>
            <person name="Ravi A."/>
            <person name="Getino M."/>
            <person name="Pursley I."/>
            <person name="Horton D.L."/>
            <person name="Alikhan N.F."/>
            <person name="Baker D."/>
            <person name="Gharbi K."/>
            <person name="Hall N."/>
            <person name="Watson M."/>
            <person name="Adriaenssens E.M."/>
            <person name="Foster-Nyarko E."/>
            <person name="Jarju S."/>
            <person name="Secka A."/>
            <person name="Antonio M."/>
            <person name="Oren A."/>
            <person name="Chaudhuri R.R."/>
            <person name="La Ragione R."/>
            <person name="Hildebrand F."/>
            <person name="Pallen M.J."/>
        </authorList>
    </citation>
    <scope>NUCLEOTIDE SEQUENCE</scope>
    <source>
        <strain evidence="1">CHK193-4272</strain>
    </source>
</reference>
<dbReference type="EMBL" id="DXIE01000004">
    <property type="protein sequence ID" value="HIV61322.1"/>
    <property type="molecule type" value="Genomic_DNA"/>
</dbReference>
<protein>
    <submittedName>
        <fullName evidence="1">Uncharacterized protein</fullName>
    </submittedName>
</protein>
<dbReference type="AlphaFoldDB" id="A0A9D1PG19"/>
<proteinExistence type="predicted"/>
<sequence length="296" mass="33267">MSERMSPGPVNSNNCLSNGFREAVCIHTNKVYDSCKSKECVRDLRVYLTTESQAFINNHCVNVKPRCAELLYANIDVEKIQYNKGFYSVDVRFFYRITVEASTNVGCPRLLNGLAVYDKRAVLFGSDGGARIFSSKYCQNGADLQYLQSANKPIAVVETVEPVILEAKIVEPNYCCGCCCEVNNVPNCVGQCFGGEDIALDDNCNKLFVTLGQFSIMRLERDIQLLMPAYDICMPERDCSCSDDGSCDDPCEIFERFEFPVDAFFPPKQETRHNDCGCNEQRRNDGCGCNKMNKCR</sequence>
<comment type="caution">
    <text evidence="1">The sequence shown here is derived from an EMBL/GenBank/DDBJ whole genome shotgun (WGS) entry which is preliminary data.</text>
</comment>